<feature type="region of interest" description="Disordered" evidence="1">
    <location>
        <begin position="184"/>
        <end position="204"/>
    </location>
</feature>
<dbReference type="EMBL" id="ML213660">
    <property type="protein sequence ID" value="TFK32912.1"/>
    <property type="molecule type" value="Genomic_DNA"/>
</dbReference>
<accession>A0A5C3LJW9</accession>
<protein>
    <submittedName>
        <fullName evidence="2">Uncharacterized protein</fullName>
    </submittedName>
</protein>
<dbReference type="Proteomes" id="UP000308652">
    <property type="component" value="Unassembled WGS sequence"/>
</dbReference>
<organism evidence="2 3">
    <name type="scientific">Crucibulum laeve</name>
    <dbReference type="NCBI Taxonomy" id="68775"/>
    <lineage>
        <taxon>Eukaryota</taxon>
        <taxon>Fungi</taxon>
        <taxon>Dikarya</taxon>
        <taxon>Basidiomycota</taxon>
        <taxon>Agaricomycotina</taxon>
        <taxon>Agaricomycetes</taxon>
        <taxon>Agaricomycetidae</taxon>
        <taxon>Agaricales</taxon>
        <taxon>Agaricineae</taxon>
        <taxon>Nidulariaceae</taxon>
        <taxon>Crucibulum</taxon>
    </lineage>
</organism>
<reference evidence="2 3" key="1">
    <citation type="journal article" date="2019" name="Nat. Ecol. Evol.">
        <title>Megaphylogeny resolves global patterns of mushroom evolution.</title>
        <authorList>
            <person name="Varga T."/>
            <person name="Krizsan K."/>
            <person name="Foldi C."/>
            <person name="Dima B."/>
            <person name="Sanchez-Garcia M."/>
            <person name="Sanchez-Ramirez S."/>
            <person name="Szollosi G.J."/>
            <person name="Szarkandi J.G."/>
            <person name="Papp V."/>
            <person name="Albert L."/>
            <person name="Andreopoulos W."/>
            <person name="Angelini C."/>
            <person name="Antonin V."/>
            <person name="Barry K.W."/>
            <person name="Bougher N.L."/>
            <person name="Buchanan P."/>
            <person name="Buyck B."/>
            <person name="Bense V."/>
            <person name="Catcheside P."/>
            <person name="Chovatia M."/>
            <person name="Cooper J."/>
            <person name="Damon W."/>
            <person name="Desjardin D."/>
            <person name="Finy P."/>
            <person name="Geml J."/>
            <person name="Haridas S."/>
            <person name="Hughes K."/>
            <person name="Justo A."/>
            <person name="Karasinski D."/>
            <person name="Kautmanova I."/>
            <person name="Kiss B."/>
            <person name="Kocsube S."/>
            <person name="Kotiranta H."/>
            <person name="LaButti K.M."/>
            <person name="Lechner B.E."/>
            <person name="Liimatainen K."/>
            <person name="Lipzen A."/>
            <person name="Lukacs Z."/>
            <person name="Mihaltcheva S."/>
            <person name="Morgado L.N."/>
            <person name="Niskanen T."/>
            <person name="Noordeloos M.E."/>
            <person name="Ohm R.A."/>
            <person name="Ortiz-Santana B."/>
            <person name="Ovrebo C."/>
            <person name="Racz N."/>
            <person name="Riley R."/>
            <person name="Savchenko A."/>
            <person name="Shiryaev A."/>
            <person name="Soop K."/>
            <person name="Spirin V."/>
            <person name="Szebenyi C."/>
            <person name="Tomsovsky M."/>
            <person name="Tulloss R.E."/>
            <person name="Uehling J."/>
            <person name="Grigoriev I.V."/>
            <person name="Vagvolgyi C."/>
            <person name="Papp T."/>
            <person name="Martin F.M."/>
            <person name="Miettinen O."/>
            <person name="Hibbett D.S."/>
            <person name="Nagy L.G."/>
        </authorList>
    </citation>
    <scope>NUCLEOTIDE SEQUENCE [LARGE SCALE GENOMIC DNA]</scope>
    <source>
        <strain evidence="2 3">CBS 166.37</strain>
    </source>
</reference>
<sequence length="204" mass="22735">MPFWNRKAAHTPRVSELNAAAKKVEEDKSTPEPPPSTYVAQERAEVRAEIFEGAEDVELIAPNLENMENTAGGVWSIDPSMDPVRFAETYAIMMRAQAQGPNQTAKAFDKAKGKIDVGGVKGFKNTAGGNFSFGGAKTSRYYTVEGTNTRRHVVKFLRGTRDAVWDYTGCCWKTGMVSRWVENKGQEDKESQGGWKTGHRKRKR</sequence>
<proteinExistence type="predicted"/>
<evidence type="ECO:0000313" key="3">
    <source>
        <dbReference type="Proteomes" id="UP000308652"/>
    </source>
</evidence>
<keyword evidence="3" id="KW-1185">Reference proteome</keyword>
<name>A0A5C3LJW9_9AGAR</name>
<gene>
    <name evidence="2" type="ORF">BDQ12DRAFT_670710</name>
</gene>
<dbReference type="AlphaFoldDB" id="A0A5C3LJW9"/>
<evidence type="ECO:0000256" key="1">
    <source>
        <dbReference type="SAM" id="MobiDB-lite"/>
    </source>
</evidence>
<feature type="region of interest" description="Disordered" evidence="1">
    <location>
        <begin position="1"/>
        <end position="38"/>
    </location>
</feature>
<evidence type="ECO:0000313" key="2">
    <source>
        <dbReference type="EMBL" id="TFK32912.1"/>
    </source>
</evidence>